<dbReference type="GO" id="GO:0016887">
    <property type="term" value="F:ATP hydrolysis activity"/>
    <property type="evidence" value="ECO:0007669"/>
    <property type="project" value="InterPro"/>
</dbReference>
<dbReference type="PANTHER" id="PTHR32182:SF22">
    <property type="entry name" value="ATP-DEPENDENT ENDONUCLEASE, OLD FAMILY-RELATED"/>
    <property type="match status" value="1"/>
</dbReference>
<proteinExistence type="predicted"/>
<dbReference type="GO" id="GO:0006302">
    <property type="term" value="P:double-strand break repair"/>
    <property type="evidence" value="ECO:0007669"/>
    <property type="project" value="TreeGrafter"/>
</dbReference>
<dbReference type="Gene3D" id="3.40.50.300">
    <property type="entry name" value="P-loop containing nucleotide triphosphate hydrolases"/>
    <property type="match status" value="1"/>
</dbReference>
<keyword evidence="2" id="KW-0067">ATP-binding</keyword>
<dbReference type="SUPFAM" id="SSF52540">
    <property type="entry name" value="P-loop containing nucleoside triphosphate hydrolases"/>
    <property type="match status" value="1"/>
</dbReference>
<dbReference type="PANTHER" id="PTHR32182">
    <property type="entry name" value="DNA REPLICATION AND REPAIR PROTEIN RECF"/>
    <property type="match status" value="1"/>
</dbReference>
<dbReference type="AlphaFoldDB" id="A0A7C3ZQS3"/>
<dbReference type="Pfam" id="PF13304">
    <property type="entry name" value="AAA_21"/>
    <property type="match status" value="1"/>
</dbReference>
<evidence type="ECO:0000313" key="2">
    <source>
        <dbReference type="EMBL" id="HGG03801.1"/>
    </source>
</evidence>
<sequence>MGVWEGYLSLNGTLRFLALAAIEQDPEVQGVLCLEEPENGIHPERIPKMLQLLQDIATDVQEPIGPDNPLRQVIINTHSPAVVSQVPDDSLLLAELKETVDGERIFKRVCFSCLSDTWREQAPEKAPIVSKGKLLSYLNPVASNIEPEDDYLWQPPQAKKRRVIDRDDLSQCSYRQQTPIKVPRYGRRHRLGSPHKPENQDQINIYIPYPKDMSNFAEDFL</sequence>
<keyword evidence="2" id="KW-0547">Nucleotide-binding</keyword>
<gene>
    <name evidence="2" type="ORF">ENR15_24985</name>
</gene>
<organism evidence="2">
    <name type="scientific">Planktothricoides sp. SpSt-374</name>
    <dbReference type="NCBI Taxonomy" id="2282167"/>
    <lineage>
        <taxon>Bacteria</taxon>
        <taxon>Bacillati</taxon>
        <taxon>Cyanobacteriota</taxon>
        <taxon>Cyanophyceae</taxon>
        <taxon>Oscillatoriophycideae</taxon>
        <taxon>Oscillatoriales</taxon>
        <taxon>Oscillatoriaceae</taxon>
        <taxon>Planktothricoides</taxon>
    </lineage>
</organism>
<dbReference type="GO" id="GO:0005524">
    <property type="term" value="F:ATP binding"/>
    <property type="evidence" value="ECO:0007669"/>
    <property type="project" value="UniProtKB-KW"/>
</dbReference>
<feature type="domain" description="ATPase AAA-type core" evidence="1">
    <location>
        <begin position="12"/>
        <end position="84"/>
    </location>
</feature>
<reference evidence="2" key="1">
    <citation type="journal article" date="2020" name="mSystems">
        <title>Genome- and Community-Level Interaction Insights into Carbon Utilization and Element Cycling Functions of Hydrothermarchaeota in Hydrothermal Sediment.</title>
        <authorList>
            <person name="Zhou Z."/>
            <person name="Liu Y."/>
            <person name="Xu W."/>
            <person name="Pan J."/>
            <person name="Luo Z.H."/>
            <person name="Li M."/>
        </authorList>
    </citation>
    <scope>NUCLEOTIDE SEQUENCE [LARGE SCALE GENOMIC DNA]</scope>
    <source>
        <strain evidence="2">SpSt-374</strain>
    </source>
</reference>
<evidence type="ECO:0000259" key="1">
    <source>
        <dbReference type="Pfam" id="PF13304"/>
    </source>
</evidence>
<accession>A0A7C3ZQS3</accession>
<dbReference type="InterPro" id="IPR027417">
    <property type="entry name" value="P-loop_NTPase"/>
</dbReference>
<dbReference type="GO" id="GO:0000731">
    <property type="term" value="P:DNA synthesis involved in DNA repair"/>
    <property type="evidence" value="ECO:0007669"/>
    <property type="project" value="TreeGrafter"/>
</dbReference>
<protein>
    <submittedName>
        <fullName evidence="2">ATP-binding protein</fullName>
    </submittedName>
</protein>
<comment type="caution">
    <text evidence="2">The sequence shown here is derived from an EMBL/GenBank/DDBJ whole genome shotgun (WGS) entry which is preliminary data.</text>
</comment>
<dbReference type="InterPro" id="IPR003959">
    <property type="entry name" value="ATPase_AAA_core"/>
</dbReference>
<name>A0A7C3ZQS3_9CYAN</name>
<dbReference type="EMBL" id="DSPX01000257">
    <property type="protein sequence ID" value="HGG03801.1"/>
    <property type="molecule type" value="Genomic_DNA"/>
</dbReference>